<keyword evidence="2" id="KW-1185">Reference proteome</keyword>
<protein>
    <submittedName>
        <fullName evidence="1">Uncharacterized protein</fullName>
    </submittedName>
</protein>
<name>U3ABE6_9RHOB</name>
<dbReference type="EMBL" id="BATB01000008">
    <property type="protein sequence ID" value="GAD54989.1"/>
    <property type="molecule type" value="Genomic_DNA"/>
</dbReference>
<organism evidence="1 2">
    <name type="scientific">Limimaricola cinnabarinus LL-001</name>
    <dbReference type="NCBI Taxonomy" id="1337093"/>
    <lineage>
        <taxon>Bacteria</taxon>
        <taxon>Pseudomonadati</taxon>
        <taxon>Pseudomonadota</taxon>
        <taxon>Alphaproteobacteria</taxon>
        <taxon>Rhodobacterales</taxon>
        <taxon>Paracoccaceae</taxon>
        <taxon>Limimaricola</taxon>
    </lineage>
</organism>
<proteinExistence type="predicted"/>
<dbReference type="STRING" id="1337093.MBELCI_1041"/>
<dbReference type="eggNOG" id="ENOG5030RHT">
    <property type="taxonomic scope" value="Bacteria"/>
</dbReference>
<gene>
    <name evidence="1" type="ORF">MBELCI_1041</name>
</gene>
<evidence type="ECO:0000313" key="2">
    <source>
        <dbReference type="Proteomes" id="UP000016566"/>
    </source>
</evidence>
<reference evidence="1" key="1">
    <citation type="journal article" date="2013" name="Genome Announc.">
        <title>Draft Genome Sequence of Loktanella cinnabarina LL-001T, Isolated from Deep-Sea Floor Sediment.</title>
        <authorList>
            <person name="Nishi S."/>
            <person name="Tsubouchi T."/>
            <person name="Takaki Y."/>
            <person name="Koyanagi R."/>
            <person name="Satoh N."/>
            <person name="Maruyama T."/>
            <person name="Hatada Y."/>
        </authorList>
    </citation>
    <scope>NUCLEOTIDE SEQUENCE [LARGE SCALE GENOMIC DNA]</scope>
    <source>
        <strain evidence="1">LL-001</strain>
    </source>
</reference>
<dbReference type="RefSeq" id="WP_021693097.1">
    <property type="nucleotide sequence ID" value="NZ_BATB01000008.1"/>
</dbReference>
<sequence>MLRRLIWALVKAALILAVLAVLGVLAYAYVGPMLFPDDFAAPATEVTKPVTLGIGQ</sequence>
<dbReference type="Proteomes" id="UP000016566">
    <property type="component" value="Unassembled WGS sequence"/>
</dbReference>
<evidence type="ECO:0000313" key="1">
    <source>
        <dbReference type="EMBL" id="GAD54989.1"/>
    </source>
</evidence>
<comment type="caution">
    <text evidence="1">The sequence shown here is derived from an EMBL/GenBank/DDBJ whole genome shotgun (WGS) entry which is preliminary data.</text>
</comment>
<accession>U3ABE6</accession>
<dbReference type="AlphaFoldDB" id="U3ABE6"/>